<dbReference type="FunFam" id="1.20.1740.10:FF:000039">
    <property type="entry name" value="Neutral amino acid transporter (Eurofung)"/>
    <property type="match status" value="1"/>
</dbReference>
<feature type="transmembrane region" description="Helical" evidence="7">
    <location>
        <begin position="256"/>
        <end position="277"/>
    </location>
</feature>
<evidence type="ECO:0000256" key="3">
    <source>
        <dbReference type="ARBA" id="ARBA00022692"/>
    </source>
</evidence>
<dbReference type="RefSeq" id="XP_056066461.1">
    <property type="nucleotide sequence ID" value="XM_056219334.1"/>
</dbReference>
<feature type="transmembrane region" description="Helical" evidence="7">
    <location>
        <begin position="289"/>
        <end position="311"/>
    </location>
</feature>
<evidence type="ECO:0000313" key="10">
    <source>
        <dbReference type="Proteomes" id="UP001140513"/>
    </source>
</evidence>
<dbReference type="Proteomes" id="UP001140513">
    <property type="component" value="Unassembled WGS sequence"/>
</dbReference>
<dbReference type="InterPro" id="IPR013057">
    <property type="entry name" value="AA_transpt_TM"/>
</dbReference>
<feature type="transmembrane region" description="Helical" evidence="7">
    <location>
        <begin position="95"/>
        <end position="119"/>
    </location>
</feature>
<feature type="transmembrane region" description="Helical" evidence="7">
    <location>
        <begin position="372"/>
        <end position="396"/>
    </location>
</feature>
<dbReference type="GeneID" id="80914122"/>
<dbReference type="PANTHER" id="PTHR22950">
    <property type="entry name" value="AMINO ACID TRANSPORTER"/>
    <property type="match status" value="1"/>
</dbReference>
<feature type="region of interest" description="Disordered" evidence="6">
    <location>
        <begin position="1"/>
        <end position="28"/>
    </location>
</feature>
<dbReference type="PIRSF" id="PIRSF006060">
    <property type="entry name" value="AA_transporter"/>
    <property type="match status" value="1"/>
</dbReference>
<evidence type="ECO:0000256" key="7">
    <source>
        <dbReference type="SAM" id="Phobius"/>
    </source>
</evidence>
<dbReference type="GO" id="GO:0015179">
    <property type="term" value="F:L-amino acid transmembrane transporter activity"/>
    <property type="evidence" value="ECO:0007669"/>
    <property type="project" value="TreeGrafter"/>
</dbReference>
<evidence type="ECO:0000313" key="9">
    <source>
        <dbReference type="EMBL" id="KAJ4346661.1"/>
    </source>
</evidence>
<feature type="transmembrane region" description="Helical" evidence="7">
    <location>
        <begin position="402"/>
        <end position="424"/>
    </location>
</feature>
<comment type="caution">
    <text evidence="9">The sequence shown here is derived from an EMBL/GenBank/DDBJ whole genome shotgun (WGS) entry which is preliminary data.</text>
</comment>
<evidence type="ECO:0000256" key="5">
    <source>
        <dbReference type="ARBA" id="ARBA00023136"/>
    </source>
</evidence>
<feature type="transmembrane region" description="Helical" evidence="7">
    <location>
        <begin position="206"/>
        <end position="228"/>
    </location>
</feature>
<keyword evidence="10" id="KW-1185">Reference proteome</keyword>
<comment type="subcellular location">
    <subcellularLocation>
        <location evidence="1">Membrane</location>
        <topology evidence="1">Multi-pass membrane protein</topology>
    </subcellularLocation>
</comment>
<dbReference type="PANTHER" id="PTHR22950:SF683">
    <property type="entry name" value="AMINO ACID TRANSPORTER (EUROFUNG)"/>
    <property type="match status" value="1"/>
</dbReference>
<dbReference type="Pfam" id="PF01490">
    <property type="entry name" value="Aa_trans"/>
    <property type="match status" value="1"/>
</dbReference>
<evidence type="ECO:0000256" key="1">
    <source>
        <dbReference type="ARBA" id="ARBA00004141"/>
    </source>
</evidence>
<keyword evidence="3 7" id="KW-0812">Transmembrane</keyword>
<dbReference type="OrthoDB" id="40134at2759"/>
<dbReference type="EMBL" id="JAPEUX010000008">
    <property type="protein sequence ID" value="KAJ4346661.1"/>
    <property type="molecule type" value="Genomic_DNA"/>
</dbReference>
<feature type="transmembrane region" description="Helical" evidence="7">
    <location>
        <begin position="436"/>
        <end position="466"/>
    </location>
</feature>
<feature type="domain" description="Amino acid transporter transmembrane" evidence="8">
    <location>
        <begin position="67"/>
        <end position="462"/>
    </location>
</feature>
<keyword evidence="5 7" id="KW-0472">Membrane</keyword>
<protein>
    <recommendedName>
        <fullName evidence="8">Amino acid transporter transmembrane domain-containing protein</fullName>
    </recommendedName>
</protein>
<feature type="transmembrane region" description="Helical" evidence="7">
    <location>
        <begin position="147"/>
        <end position="167"/>
    </location>
</feature>
<comment type="similarity">
    <text evidence="2">Belongs to the amino acid/polyamine transporter 2 family.</text>
</comment>
<evidence type="ECO:0000256" key="6">
    <source>
        <dbReference type="SAM" id="MobiDB-lite"/>
    </source>
</evidence>
<reference evidence="9" key="1">
    <citation type="submission" date="2022-10" db="EMBL/GenBank/DDBJ databases">
        <title>Tapping the CABI collections for fungal endophytes: first genome assemblies for Collariella, Neodidymelliopsis, Ascochyta clinopodiicola, Didymella pomorum, Didymosphaeria variabile, Neocosmospora piperis and Neocucurbitaria cava.</title>
        <authorList>
            <person name="Hill R."/>
        </authorList>
    </citation>
    <scope>NUCLEOTIDE SEQUENCE</scope>
    <source>
        <strain evidence="9">IMI 356815</strain>
    </source>
</reference>
<dbReference type="Gene3D" id="1.20.1740.10">
    <property type="entry name" value="Amino acid/polyamine transporter I"/>
    <property type="match status" value="1"/>
</dbReference>
<feature type="transmembrane region" description="Helical" evidence="7">
    <location>
        <begin position="331"/>
        <end position="352"/>
    </location>
</feature>
<dbReference type="GO" id="GO:0016020">
    <property type="term" value="C:membrane"/>
    <property type="evidence" value="ECO:0007669"/>
    <property type="project" value="UniProtKB-SubCell"/>
</dbReference>
<accession>A0A9W8XBK1</accession>
<organism evidence="9 10">
    <name type="scientific">Didymosphaeria variabile</name>
    <dbReference type="NCBI Taxonomy" id="1932322"/>
    <lineage>
        <taxon>Eukaryota</taxon>
        <taxon>Fungi</taxon>
        <taxon>Dikarya</taxon>
        <taxon>Ascomycota</taxon>
        <taxon>Pezizomycotina</taxon>
        <taxon>Dothideomycetes</taxon>
        <taxon>Pleosporomycetidae</taxon>
        <taxon>Pleosporales</taxon>
        <taxon>Massarineae</taxon>
        <taxon>Didymosphaeriaceae</taxon>
        <taxon>Didymosphaeria</taxon>
    </lineage>
</organism>
<feature type="compositionally biased region" description="Basic and acidic residues" evidence="6">
    <location>
        <begin position="18"/>
        <end position="28"/>
    </location>
</feature>
<feature type="transmembrane region" description="Helical" evidence="7">
    <location>
        <begin position="173"/>
        <end position="194"/>
    </location>
</feature>
<proteinExistence type="inferred from homology"/>
<gene>
    <name evidence="9" type="ORF">N0V89_010592</name>
</gene>
<evidence type="ECO:0000259" key="8">
    <source>
        <dbReference type="Pfam" id="PF01490"/>
    </source>
</evidence>
<evidence type="ECO:0000256" key="2">
    <source>
        <dbReference type="ARBA" id="ARBA00008066"/>
    </source>
</evidence>
<keyword evidence="4 7" id="KW-1133">Transmembrane helix</keyword>
<dbReference type="AlphaFoldDB" id="A0A9W8XBK1"/>
<evidence type="ECO:0000256" key="4">
    <source>
        <dbReference type="ARBA" id="ARBA00022989"/>
    </source>
</evidence>
<sequence length="490" mass="52818">MSYEPKWDADVEQAQHQNKKDEIDTLEPTETHRQGSVFSIGNGTKRRMSVSDDVFGEITEGGPNYRNVGWMGSVVIMIKTQIGLGVLSIPSAFDALGLIPGVICLLTAGGLITWGNYVVGRFKERHPDVYSIVDVGEKLFGKIGREVFMVLFVLWWICVAAAGYSGISTAFNALSLHGACTAVFVVVAAILGFLTSSIRTLGKISWLAWIGVVSIIVALLTLTIAVGLQERPATAPQTGVYQSDYKLVGDPTFVEAMNAINAFIFAYAGTPGFFAIISEMREPKDYNKAMFTCQGVMTAVYLLVGIVVYYYCGSFVASPALGSAGPLLKRVCYGLALPGLIVSTCLVSHFPAKYIFLRVLKGSKHLVSNSKVHWMTWLSCTLGVTIVAYIICSAVPNFGSLISLVGALLATFMSLQPLGMMWLYDNFKGRTRDARWMAGVFVSCFVIVIGTYIMVAGSYTAIVGIINDYKNGSSGAWSCADNSNSAGGGH</sequence>
<name>A0A9W8XBK1_9PLEO</name>